<evidence type="ECO:0000256" key="2">
    <source>
        <dbReference type="SAM" id="Phobius"/>
    </source>
</evidence>
<evidence type="ECO:0000256" key="1">
    <source>
        <dbReference type="SAM" id="MobiDB-lite"/>
    </source>
</evidence>
<evidence type="ECO:0000313" key="3">
    <source>
        <dbReference type="EMBL" id="KUM90839.1"/>
    </source>
</evidence>
<protein>
    <submittedName>
        <fullName evidence="3">Uncharacterized protein</fullName>
    </submittedName>
</protein>
<sequence>MPAGPAVIGRLSHLVTLNHAFVLPTLLCATTAVGADVLRTGPDRTHRSGPASDHTRRTETATCRH</sequence>
<accession>A0A101ND80</accession>
<keyword evidence="2" id="KW-0812">Transmembrane</keyword>
<organism evidence="3 4">
    <name type="scientific">Streptomyces pseudovenezuelae</name>
    <dbReference type="NCBI Taxonomy" id="67350"/>
    <lineage>
        <taxon>Bacteria</taxon>
        <taxon>Bacillati</taxon>
        <taxon>Actinomycetota</taxon>
        <taxon>Actinomycetes</taxon>
        <taxon>Kitasatosporales</taxon>
        <taxon>Streptomycetaceae</taxon>
        <taxon>Streptomyces</taxon>
        <taxon>Streptomyces aurantiacus group</taxon>
    </lineage>
</organism>
<gene>
    <name evidence="3" type="ORF">AQI94_03365</name>
</gene>
<dbReference type="EMBL" id="LMWM01000003">
    <property type="protein sequence ID" value="KUM90839.1"/>
    <property type="molecule type" value="Genomic_DNA"/>
</dbReference>
<evidence type="ECO:0000313" key="4">
    <source>
        <dbReference type="Proteomes" id="UP000053039"/>
    </source>
</evidence>
<name>A0A101ND80_9ACTN</name>
<proteinExistence type="predicted"/>
<feature type="transmembrane region" description="Helical" evidence="2">
    <location>
        <begin position="20"/>
        <end position="38"/>
    </location>
</feature>
<keyword evidence="2" id="KW-1133">Transmembrane helix</keyword>
<feature type="region of interest" description="Disordered" evidence="1">
    <location>
        <begin position="39"/>
        <end position="65"/>
    </location>
</feature>
<dbReference type="AlphaFoldDB" id="A0A101ND80"/>
<reference evidence="3 4" key="1">
    <citation type="submission" date="2015-10" db="EMBL/GenBank/DDBJ databases">
        <title>Draft genome sequence of Streptomyces pseudovenezuelae DSM 40212, type strain for the species Streptomyces pseudovenezuelae.</title>
        <authorList>
            <person name="Ruckert C."/>
            <person name="Winkler A."/>
            <person name="Kalinowski J."/>
            <person name="Kampfer P."/>
            <person name="Glaeser S."/>
        </authorList>
    </citation>
    <scope>NUCLEOTIDE SEQUENCE [LARGE SCALE GENOMIC DNA]</scope>
    <source>
        <strain evidence="3 4">DSM 40212</strain>
    </source>
</reference>
<dbReference type="Proteomes" id="UP000053039">
    <property type="component" value="Unassembled WGS sequence"/>
</dbReference>
<keyword evidence="2" id="KW-0472">Membrane</keyword>
<comment type="caution">
    <text evidence="3">The sequence shown here is derived from an EMBL/GenBank/DDBJ whole genome shotgun (WGS) entry which is preliminary data.</text>
</comment>